<comment type="catalytic activity">
    <reaction evidence="11">
        <text>UMP + diphosphate = 5-phospho-alpha-D-ribose 1-diphosphate + uracil</text>
        <dbReference type="Rhea" id="RHEA:13017"/>
        <dbReference type="ChEBI" id="CHEBI:17568"/>
        <dbReference type="ChEBI" id="CHEBI:33019"/>
        <dbReference type="ChEBI" id="CHEBI:57865"/>
        <dbReference type="ChEBI" id="CHEBI:58017"/>
        <dbReference type="EC" id="2.4.2.9"/>
    </reaction>
</comment>
<evidence type="ECO:0000256" key="6">
    <source>
        <dbReference type="ARBA" id="ARBA00022679"/>
    </source>
</evidence>
<evidence type="ECO:0000259" key="12">
    <source>
        <dbReference type="Pfam" id="PF14681"/>
    </source>
</evidence>
<evidence type="ECO:0000256" key="8">
    <source>
        <dbReference type="ARBA" id="ARBA00022842"/>
    </source>
</evidence>
<feature type="domain" description="Phosphoribosyltransferase" evidence="12">
    <location>
        <begin position="7"/>
        <end position="207"/>
    </location>
</feature>
<evidence type="ECO:0000256" key="9">
    <source>
        <dbReference type="ARBA" id="ARBA00023134"/>
    </source>
</evidence>
<dbReference type="Pfam" id="PF14681">
    <property type="entry name" value="UPRTase"/>
    <property type="match status" value="1"/>
</dbReference>
<dbReference type="InterPro" id="IPR050054">
    <property type="entry name" value="UPRTase/APRTase"/>
</dbReference>
<evidence type="ECO:0000256" key="7">
    <source>
        <dbReference type="ARBA" id="ARBA00022741"/>
    </source>
</evidence>
<feature type="binding site" evidence="11">
    <location>
        <begin position="130"/>
        <end position="138"/>
    </location>
    <ligand>
        <name>5-phospho-alpha-D-ribose 1-diphosphate</name>
        <dbReference type="ChEBI" id="CHEBI:58017"/>
    </ligand>
</feature>
<keyword evidence="4 11" id="KW-0021">Allosteric enzyme</keyword>
<comment type="pathway">
    <text evidence="1 11">Pyrimidine metabolism; UMP biosynthesis via salvage pathway; UMP from uracil: step 1/1.</text>
</comment>
<evidence type="ECO:0000256" key="5">
    <source>
        <dbReference type="ARBA" id="ARBA00022676"/>
    </source>
</evidence>
<evidence type="ECO:0000256" key="4">
    <source>
        <dbReference type="ARBA" id="ARBA00022533"/>
    </source>
</evidence>
<sequence length="209" mass="22721">MSAPHILNHPVIDDYMAKLRYKECSPEDFRRFVRQIAMLMVPYATSNLPTRSCSVDTPLETASTRVLDEPLILCPILRAGLGLLDGFLTLLPQASVAHIGLARNEETLTPEPYYFNCPSRLSEAEVIVLDPMLATGGSASEAISELKKHGAKKLRFVCIVAAPEGLDTLQSNHPDVPVLAANLDRGLNEHGYILPGLGDAGDRIFGTEA</sequence>
<dbReference type="NCBIfam" id="NF001097">
    <property type="entry name" value="PRK00129.1"/>
    <property type="match status" value="1"/>
</dbReference>
<feature type="binding site" evidence="11">
    <location>
        <position position="103"/>
    </location>
    <ligand>
        <name>5-phospho-alpha-D-ribose 1-diphosphate</name>
        <dbReference type="ChEBI" id="CHEBI:58017"/>
    </ligand>
</feature>
<dbReference type="RefSeq" id="WP_346188426.1">
    <property type="nucleotide sequence ID" value="NZ_BAABRL010000005.1"/>
</dbReference>
<organism evidence="13 14">
    <name type="scientific">Rubritalea halochordaticola</name>
    <dbReference type="NCBI Taxonomy" id="714537"/>
    <lineage>
        <taxon>Bacteria</taxon>
        <taxon>Pseudomonadati</taxon>
        <taxon>Verrucomicrobiota</taxon>
        <taxon>Verrucomicrobiia</taxon>
        <taxon>Verrucomicrobiales</taxon>
        <taxon>Rubritaleaceae</taxon>
        <taxon>Rubritalea</taxon>
    </lineage>
</organism>
<feature type="binding site" evidence="11">
    <location>
        <begin position="198"/>
        <end position="200"/>
    </location>
    <ligand>
        <name>uracil</name>
        <dbReference type="ChEBI" id="CHEBI:17568"/>
    </ligand>
</feature>
<dbReference type="InterPro" id="IPR000836">
    <property type="entry name" value="PRTase_dom"/>
</dbReference>
<dbReference type="Proteomes" id="UP001424741">
    <property type="component" value="Unassembled WGS sequence"/>
</dbReference>
<comment type="function">
    <text evidence="11">Catalyzes the conversion of uracil and 5-phospho-alpha-D-ribose 1-diphosphate (PRPP) to UMP and diphosphate.</text>
</comment>
<keyword evidence="7 11" id="KW-0547">Nucleotide-binding</keyword>
<evidence type="ECO:0000256" key="10">
    <source>
        <dbReference type="ARBA" id="ARBA00031082"/>
    </source>
</evidence>
<dbReference type="CDD" id="cd06223">
    <property type="entry name" value="PRTases_typeI"/>
    <property type="match status" value="1"/>
</dbReference>
<evidence type="ECO:0000256" key="2">
    <source>
        <dbReference type="ARBA" id="ARBA00009516"/>
    </source>
</evidence>
<comment type="caution">
    <text evidence="13">The sequence shown here is derived from an EMBL/GenBank/DDBJ whole genome shotgun (WGS) entry which is preliminary data.</text>
</comment>
<dbReference type="InterPro" id="IPR005765">
    <property type="entry name" value="UPRT"/>
</dbReference>
<dbReference type="NCBIfam" id="TIGR01091">
    <property type="entry name" value="upp"/>
    <property type="match status" value="1"/>
</dbReference>
<feature type="binding site" evidence="11">
    <location>
        <position position="193"/>
    </location>
    <ligand>
        <name>uracil</name>
        <dbReference type="ChEBI" id="CHEBI:17568"/>
    </ligand>
</feature>
<keyword evidence="14" id="KW-1185">Reference proteome</keyword>
<evidence type="ECO:0000256" key="1">
    <source>
        <dbReference type="ARBA" id="ARBA00005180"/>
    </source>
</evidence>
<proteinExistence type="inferred from homology"/>
<reference evidence="13 14" key="1">
    <citation type="submission" date="2024-02" db="EMBL/GenBank/DDBJ databases">
        <title>Rubritalea halochordaticola NBRC 107102.</title>
        <authorList>
            <person name="Ichikawa N."/>
            <person name="Katano-Makiyama Y."/>
            <person name="Hidaka K."/>
        </authorList>
    </citation>
    <scope>NUCLEOTIDE SEQUENCE [LARGE SCALE GENOMIC DNA]</scope>
    <source>
        <strain evidence="13 14">NBRC 107102</strain>
    </source>
</reference>
<comment type="similarity">
    <text evidence="2 11">Belongs to the UPRTase family.</text>
</comment>
<evidence type="ECO:0000256" key="3">
    <source>
        <dbReference type="ARBA" id="ARBA00011894"/>
    </source>
</evidence>
<dbReference type="EC" id="2.4.2.9" evidence="3 11"/>
<keyword evidence="5 11" id="KW-0328">Glycosyltransferase</keyword>
<comment type="cofactor">
    <cofactor evidence="11">
        <name>Mg(2+)</name>
        <dbReference type="ChEBI" id="CHEBI:18420"/>
    </cofactor>
    <text evidence="11">Binds 1 Mg(2+) ion per subunit. The magnesium is bound as Mg-PRPP.</text>
</comment>
<dbReference type="InterPro" id="IPR034332">
    <property type="entry name" value="Upp_B"/>
</dbReference>
<dbReference type="EMBL" id="BAABRL010000005">
    <property type="protein sequence ID" value="GAA5495668.1"/>
    <property type="molecule type" value="Genomic_DNA"/>
</dbReference>
<evidence type="ECO:0000313" key="13">
    <source>
        <dbReference type="EMBL" id="GAA5495668.1"/>
    </source>
</evidence>
<protein>
    <recommendedName>
        <fullName evidence="3 11">Uracil phosphoribosyltransferase</fullName>
        <ecNumber evidence="3 11">2.4.2.9</ecNumber>
    </recommendedName>
    <alternativeName>
        <fullName evidence="10 11">UMP pyrophosphorylase</fullName>
    </alternativeName>
    <alternativeName>
        <fullName evidence="11">UPRTase</fullName>
    </alternativeName>
</protein>
<keyword evidence="8 11" id="KW-0460">Magnesium</keyword>
<name>A0ABP9UYZ5_9BACT</name>
<evidence type="ECO:0000313" key="14">
    <source>
        <dbReference type="Proteomes" id="UP001424741"/>
    </source>
</evidence>
<dbReference type="GO" id="GO:0016757">
    <property type="term" value="F:glycosyltransferase activity"/>
    <property type="evidence" value="ECO:0007669"/>
    <property type="project" value="UniProtKB-KW"/>
</dbReference>
<dbReference type="InterPro" id="IPR029057">
    <property type="entry name" value="PRTase-like"/>
</dbReference>
<dbReference type="HAMAP" id="MF_01218_B">
    <property type="entry name" value="Upp_B"/>
    <property type="match status" value="1"/>
</dbReference>
<dbReference type="Gene3D" id="3.40.50.2020">
    <property type="match status" value="1"/>
</dbReference>
<dbReference type="PANTHER" id="PTHR32315">
    <property type="entry name" value="ADENINE PHOSPHORIBOSYLTRANSFERASE"/>
    <property type="match status" value="1"/>
</dbReference>
<evidence type="ECO:0000256" key="11">
    <source>
        <dbReference type="HAMAP-Rule" id="MF_01218"/>
    </source>
</evidence>
<comment type="activity regulation">
    <text evidence="11">Allosterically activated by GTP.</text>
</comment>
<accession>A0ABP9UYZ5</accession>
<keyword evidence="9 11" id="KW-0342">GTP-binding</keyword>
<gene>
    <name evidence="11 13" type="primary">upp</name>
    <name evidence="13" type="ORF">Rhal01_01847</name>
</gene>
<dbReference type="PANTHER" id="PTHR32315:SF4">
    <property type="entry name" value="URACIL PHOSPHORIBOSYLTRANSFERASE, CHLOROPLASTIC"/>
    <property type="match status" value="1"/>
</dbReference>
<dbReference type="SUPFAM" id="SSF53271">
    <property type="entry name" value="PRTase-like"/>
    <property type="match status" value="1"/>
</dbReference>
<feature type="binding site" evidence="11">
    <location>
        <position position="199"/>
    </location>
    <ligand>
        <name>5-phospho-alpha-D-ribose 1-diphosphate</name>
        <dbReference type="ChEBI" id="CHEBI:58017"/>
    </ligand>
</feature>
<feature type="binding site" evidence="11">
    <location>
        <position position="78"/>
    </location>
    <ligand>
        <name>5-phospho-alpha-D-ribose 1-diphosphate</name>
        <dbReference type="ChEBI" id="CHEBI:58017"/>
    </ligand>
</feature>
<keyword evidence="6 11" id="KW-0808">Transferase</keyword>